<accession>A0AA47P6A3</accession>
<dbReference type="SMART" id="SM00034">
    <property type="entry name" value="CLECT"/>
    <property type="match status" value="1"/>
</dbReference>
<dbReference type="EMBL" id="JAOPHQ010000945">
    <property type="protein sequence ID" value="KAK0152571.1"/>
    <property type="molecule type" value="Genomic_DNA"/>
</dbReference>
<reference evidence="3" key="1">
    <citation type="journal article" date="2023" name="Front. Mar. Sci.">
        <title>A new Merluccius polli reference genome to investigate the effects of global change in West African waters.</title>
        <authorList>
            <person name="Mateo J.L."/>
            <person name="Blanco-Fernandez C."/>
            <person name="Garcia-Vazquez E."/>
            <person name="Machado-Schiaffino G."/>
        </authorList>
    </citation>
    <scope>NUCLEOTIDE SEQUENCE</scope>
    <source>
        <strain evidence="3">C29</strain>
        <tissue evidence="3">Fin</tissue>
    </source>
</reference>
<dbReference type="InterPro" id="IPR016187">
    <property type="entry name" value="CTDL_fold"/>
</dbReference>
<evidence type="ECO:0000313" key="3">
    <source>
        <dbReference type="EMBL" id="KAK0152571.1"/>
    </source>
</evidence>
<dbReference type="AlphaFoldDB" id="A0AA47P6A3"/>
<evidence type="ECO:0000313" key="4">
    <source>
        <dbReference type="Proteomes" id="UP001174136"/>
    </source>
</evidence>
<dbReference type="Proteomes" id="UP001174136">
    <property type="component" value="Unassembled WGS sequence"/>
</dbReference>
<protein>
    <submittedName>
        <fullName evidence="3">Galactose-specific lectin nattectin</fullName>
    </submittedName>
</protein>
<comment type="caution">
    <text evidence="3">The sequence shown here is derived from an EMBL/GenBank/DDBJ whole genome shotgun (WGS) entry which is preliminary data.</text>
</comment>
<dbReference type="SUPFAM" id="SSF56436">
    <property type="entry name" value="C-type lectin-like"/>
    <property type="match status" value="1"/>
</dbReference>
<dbReference type="Gene3D" id="3.10.100.10">
    <property type="entry name" value="Mannose-Binding Protein A, subunit A"/>
    <property type="match status" value="1"/>
</dbReference>
<feature type="signal peptide" evidence="1">
    <location>
        <begin position="1"/>
        <end position="16"/>
    </location>
</feature>
<keyword evidence="1" id="KW-0732">Signal</keyword>
<feature type="domain" description="C-type lectin" evidence="2">
    <location>
        <begin position="48"/>
        <end position="158"/>
    </location>
</feature>
<dbReference type="CDD" id="cd00037">
    <property type="entry name" value="CLECT"/>
    <property type="match status" value="1"/>
</dbReference>
<dbReference type="InterPro" id="IPR001304">
    <property type="entry name" value="C-type_lectin-like"/>
</dbReference>
<gene>
    <name evidence="3" type="primary">LECG_9</name>
    <name evidence="3" type="ORF">N1851_005903</name>
</gene>
<dbReference type="PROSITE" id="PS50041">
    <property type="entry name" value="C_TYPE_LECTIN_2"/>
    <property type="match status" value="1"/>
</dbReference>
<evidence type="ECO:0000259" key="2">
    <source>
        <dbReference type="PROSITE" id="PS50041"/>
    </source>
</evidence>
<dbReference type="PANTHER" id="PTHR22803">
    <property type="entry name" value="MANNOSE, PHOSPHOLIPASE, LECTIN RECEPTOR RELATED"/>
    <property type="match status" value="1"/>
</dbReference>
<organism evidence="3 4">
    <name type="scientific">Merluccius polli</name>
    <name type="common">Benguela hake</name>
    <name type="synonym">Merluccius cadenati</name>
    <dbReference type="NCBI Taxonomy" id="89951"/>
    <lineage>
        <taxon>Eukaryota</taxon>
        <taxon>Metazoa</taxon>
        <taxon>Chordata</taxon>
        <taxon>Craniata</taxon>
        <taxon>Vertebrata</taxon>
        <taxon>Euteleostomi</taxon>
        <taxon>Actinopterygii</taxon>
        <taxon>Neopterygii</taxon>
        <taxon>Teleostei</taxon>
        <taxon>Neoteleostei</taxon>
        <taxon>Acanthomorphata</taxon>
        <taxon>Zeiogadaria</taxon>
        <taxon>Gadariae</taxon>
        <taxon>Gadiformes</taxon>
        <taxon>Gadoidei</taxon>
        <taxon>Merlucciidae</taxon>
        <taxon>Merluccius</taxon>
    </lineage>
</organism>
<name>A0AA47P6A3_MERPO</name>
<evidence type="ECO:0000256" key="1">
    <source>
        <dbReference type="SAM" id="SignalP"/>
    </source>
</evidence>
<sequence length="164" mass="18547">MATLWFLFAVLCIATAEPLVEHTKELQNPQSDNIEGRSAFCPDGWFSHGSRCFLYVNNPLDWHNAEDHCRSLGGSLASIHNPQENNFLKQMVQLAGQSDVWIGAFYLQSRWRWIDGNGLYYSNWVGLSTATSYPCAYLRRTTGWANTLCTTNRRFICVATPGSC</sequence>
<feature type="chain" id="PRO_5041378959" evidence="1">
    <location>
        <begin position="17"/>
        <end position="164"/>
    </location>
</feature>
<proteinExistence type="predicted"/>
<dbReference type="InterPro" id="IPR050111">
    <property type="entry name" value="C-type_lectin/snaclec_domain"/>
</dbReference>
<dbReference type="Pfam" id="PF00059">
    <property type="entry name" value="Lectin_C"/>
    <property type="match status" value="1"/>
</dbReference>
<keyword evidence="4" id="KW-1185">Reference proteome</keyword>
<dbReference type="InterPro" id="IPR016186">
    <property type="entry name" value="C-type_lectin-like/link_sf"/>
</dbReference>